<evidence type="ECO:0000313" key="2">
    <source>
        <dbReference type="Proteomes" id="UP000034797"/>
    </source>
</evidence>
<name>A0A0G1KRI9_9BACT</name>
<protein>
    <submittedName>
        <fullName evidence="1">Uncharacterized protein</fullName>
    </submittedName>
</protein>
<dbReference type="Proteomes" id="UP000034797">
    <property type="component" value="Unassembled WGS sequence"/>
</dbReference>
<dbReference type="EMBL" id="LCJW01000014">
    <property type="protein sequence ID" value="KKT86246.1"/>
    <property type="molecule type" value="Genomic_DNA"/>
</dbReference>
<dbReference type="AlphaFoldDB" id="A0A0G1KRI9"/>
<evidence type="ECO:0000313" key="1">
    <source>
        <dbReference type="EMBL" id="KKT86246.1"/>
    </source>
</evidence>
<gene>
    <name evidence="1" type="ORF">UW84_C0014G0003</name>
</gene>
<organism evidence="1 2">
    <name type="scientific">Candidatus Collierbacteria bacterium GW2011_GWA2_44_99</name>
    <dbReference type="NCBI Taxonomy" id="1618380"/>
    <lineage>
        <taxon>Bacteria</taxon>
        <taxon>Candidatus Collieribacteriota</taxon>
    </lineage>
</organism>
<reference evidence="1 2" key="1">
    <citation type="journal article" date="2015" name="Nature">
        <title>rRNA introns, odd ribosomes, and small enigmatic genomes across a large radiation of phyla.</title>
        <authorList>
            <person name="Brown C.T."/>
            <person name="Hug L.A."/>
            <person name="Thomas B.C."/>
            <person name="Sharon I."/>
            <person name="Castelle C.J."/>
            <person name="Singh A."/>
            <person name="Wilkins M.J."/>
            <person name="Williams K.H."/>
            <person name="Banfield J.F."/>
        </authorList>
    </citation>
    <scope>NUCLEOTIDE SEQUENCE [LARGE SCALE GENOMIC DNA]</scope>
</reference>
<accession>A0A0G1KRI9</accession>
<comment type="caution">
    <text evidence="1">The sequence shown here is derived from an EMBL/GenBank/DDBJ whole genome shotgun (WGS) entry which is preliminary data.</text>
</comment>
<sequence>MGVAVGSRTTGVAVEGTAGWVCRILISLVGEAAAVGEMSFEKSQAEIKMTRSRSVKRV</sequence>
<proteinExistence type="predicted"/>